<dbReference type="EMBL" id="JACCBS010000003">
    <property type="protein sequence ID" value="NYE58829.1"/>
    <property type="molecule type" value="Genomic_DNA"/>
</dbReference>
<dbReference type="RefSeq" id="WP_028052940.1">
    <property type="nucleotide sequence ID" value="NZ_JACCBS010000003.1"/>
</dbReference>
<reference evidence="1 2" key="1">
    <citation type="submission" date="2020-07" db="EMBL/GenBank/DDBJ databases">
        <title>Genomic Encyclopedia of Type Strains, Phase III (KMG-III): the genomes of soil and plant-associated and newly described type strains.</title>
        <authorList>
            <person name="Whitman W."/>
        </authorList>
    </citation>
    <scope>NUCLEOTIDE SEQUENCE [LARGE SCALE GENOMIC DNA]</scope>
    <source>
        <strain evidence="1 2">DSM 11255</strain>
    </source>
</reference>
<protein>
    <submittedName>
        <fullName evidence="1">Uncharacterized protein</fullName>
    </submittedName>
</protein>
<proteinExistence type="predicted"/>
<evidence type="ECO:0000313" key="1">
    <source>
        <dbReference type="EMBL" id="NYE58829.1"/>
    </source>
</evidence>
<name>A0ABX2RCE2_9THEO</name>
<organism evidence="1 2">
    <name type="scientific">Carboxydothermus ferrireducens DSM 11255</name>
    <dbReference type="NCBI Taxonomy" id="1119529"/>
    <lineage>
        <taxon>Bacteria</taxon>
        <taxon>Bacillati</taxon>
        <taxon>Bacillota</taxon>
        <taxon>Clostridia</taxon>
        <taxon>Thermoanaerobacterales</taxon>
        <taxon>Thermoanaerobacteraceae</taxon>
        <taxon>Carboxydothermus</taxon>
    </lineage>
</organism>
<comment type="caution">
    <text evidence="1">The sequence shown here is derived from an EMBL/GenBank/DDBJ whole genome shotgun (WGS) entry which is preliminary data.</text>
</comment>
<dbReference type="Proteomes" id="UP000604066">
    <property type="component" value="Unassembled WGS sequence"/>
</dbReference>
<gene>
    <name evidence="1" type="ORF">HDG70_002580</name>
</gene>
<evidence type="ECO:0000313" key="2">
    <source>
        <dbReference type="Proteomes" id="UP000604066"/>
    </source>
</evidence>
<accession>A0ABX2RCE2</accession>
<keyword evidence="2" id="KW-1185">Reference proteome</keyword>
<sequence length="93" mass="10371">MLASDAYVVVNITGGTTALQYLVGPFVCICRTTYLNPDLPKKEGFVLKRGEVYGIISRKGWTVGFVVETSARSERQEEAAVEYLNANLEEIFY</sequence>